<feature type="domain" description="Protein kinase" evidence="7">
    <location>
        <begin position="1"/>
        <end position="164"/>
    </location>
</feature>
<evidence type="ECO:0000259" key="7">
    <source>
        <dbReference type="PROSITE" id="PS50011"/>
    </source>
</evidence>
<evidence type="ECO:0000256" key="6">
    <source>
        <dbReference type="ARBA" id="ARBA00022840"/>
    </source>
</evidence>
<dbReference type="GO" id="GO:0005737">
    <property type="term" value="C:cytoplasm"/>
    <property type="evidence" value="ECO:0007669"/>
    <property type="project" value="TreeGrafter"/>
</dbReference>
<evidence type="ECO:0000256" key="5">
    <source>
        <dbReference type="ARBA" id="ARBA00022777"/>
    </source>
</evidence>
<keyword evidence="5" id="KW-0418">Kinase</keyword>
<dbReference type="SUPFAM" id="SSF56112">
    <property type="entry name" value="Protein kinase-like (PK-like)"/>
    <property type="match status" value="1"/>
</dbReference>
<dbReference type="OrthoDB" id="1728022at2759"/>
<sequence length="164" mass="18661">MLQLQEINSAFVDGNDQVTGHIISTTIGGKNGEPKQTISYMAERVVGTGSFAKNEFFLNLIMEYVLETIYRVLRHYSNINQRMPLIYMKLYTYQIFRGLAYIHTIHGVSHRDVKPQNLLVDPLTHQVKLCDFGSAKVVVRPISYGISFLIPVCGEQLWFGRCSS</sequence>
<dbReference type="GO" id="GO:0009742">
    <property type="term" value="P:brassinosteroid mediated signaling pathway"/>
    <property type="evidence" value="ECO:0007669"/>
    <property type="project" value="TreeGrafter"/>
</dbReference>
<protein>
    <recommendedName>
        <fullName evidence="7">Protein kinase domain-containing protein</fullName>
    </recommendedName>
</protein>
<dbReference type="InterPro" id="IPR011009">
    <property type="entry name" value="Kinase-like_dom_sf"/>
</dbReference>
<dbReference type="Gene3D" id="1.10.510.10">
    <property type="entry name" value="Transferase(Phosphotransferase) domain 1"/>
    <property type="match status" value="1"/>
</dbReference>
<dbReference type="SMART" id="SM00220">
    <property type="entry name" value="S_TKc"/>
    <property type="match status" value="1"/>
</dbReference>
<dbReference type="PROSITE" id="PS00108">
    <property type="entry name" value="PROTEIN_KINASE_ST"/>
    <property type="match status" value="1"/>
</dbReference>
<organism evidence="8 9">
    <name type="scientific">Coptis chinensis</name>
    <dbReference type="NCBI Taxonomy" id="261450"/>
    <lineage>
        <taxon>Eukaryota</taxon>
        <taxon>Viridiplantae</taxon>
        <taxon>Streptophyta</taxon>
        <taxon>Embryophyta</taxon>
        <taxon>Tracheophyta</taxon>
        <taxon>Spermatophyta</taxon>
        <taxon>Magnoliopsida</taxon>
        <taxon>Ranunculales</taxon>
        <taxon>Ranunculaceae</taxon>
        <taxon>Coptidoideae</taxon>
        <taxon>Coptis</taxon>
    </lineage>
</organism>
<accession>A0A835HW30</accession>
<evidence type="ECO:0000313" key="8">
    <source>
        <dbReference type="EMBL" id="KAF9605403.1"/>
    </source>
</evidence>
<dbReference type="AlphaFoldDB" id="A0A835HW30"/>
<keyword evidence="4" id="KW-0547">Nucleotide-binding</keyword>
<dbReference type="PROSITE" id="PS50011">
    <property type="entry name" value="PROTEIN_KINASE_DOM"/>
    <property type="match status" value="1"/>
</dbReference>
<evidence type="ECO:0000256" key="3">
    <source>
        <dbReference type="ARBA" id="ARBA00022679"/>
    </source>
</evidence>
<keyword evidence="9" id="KW-1185">Reference proteome</keyword>
<comment type="similarity">
    <text evidence="1">Belongs to the protein kinase superfamily. CMGC Ser/Thr protein kinase family. GSK-3 subfamily.</text>
</comment>
<keyword evidence="3" id="KW-0808">Transferase</keyword>
<evidence type="ECO:0000256" key="1">
    <source>
        <dbReference type="ARBA" id="ARBA00005527"/>
    </source>
</evidence>
<dbReference type="GO" id="GO:0005634">
    <property type="term" value="C:nucleus"/>
    <property type="evidence" value="ECO:0007669"/>
    <property type="project" value="TreeGrafter"/>
</dbReference>
<keyword evidence="2" id="KW-0723">Serine/threonine-protein kinase</keyword>
<dbReference type="InterPro" id="IPR050591">
    <property type="entry name" value="GSK-3"/>
</dbReference>
<dbReference type="GO" id="GO:0005524">
    <property type="term" value="F:ATP binding"/>
    <property type="evidence" value="ECO:0007669"/>
    <property type="project" value="UniProtKB-KW"/>
</dbReference>
<gene>
    <name evidence="8" type="ORF">IFM89_016980</name>
</gene>
<keyword evidence="6" id="KW-0067">ATP-binding</keyword>
<dbReference type="EMBL" id="JADFTS010000005">
    <property type="protein sequence ID" value="KAF9605403.1"/>
    <property type="molecule type" value="Genomic_DNA"/>
</dbReference>
<evidence type="ECO:0000256" key="2">
    <source>
        <dbReference type="ARBA" id="ARBA00022527"/>
    </source>
</evidence>
<evidence type="ECO:0000313" key="9">
    <source>
        <dbReference type="Proteomes" id="UP000631114"/>
    </source>
</evidence>
<dbReference type="PANTHER" id="PTHR24057:SF5">
    <property type="entry name" value="SHAGGY-RELATED PROTEIN KINASE IOTA-RELATED"/>
    <property type="match status" value="1"/>
</dbReference>
<dbReference type="InterPro" id="IPR000719">
    <property type="entry name" value="Prot_kinase_dom"/>
</dbReference>
<dbReference type="Pfam" id="PF00069">
    <property type="entry name" value="Pkinase"/>
    <property type="match status" value="1"/>
</dbReference>
<dbReference type="PANTHER" id="PTHR24057">
    <property type="entry name" value="GLYCOGEN SYNTHASE KINASE-3 ALPHA"/>
    <property type="match status" value="1"/>
</dbReference>
<reference evidence="8 9" key="1">
    <citation type="submission" date="2020-10" db="EMBL/GenBank/DDBJ databases">
        <title>The Coptis chinensis genome and diversification of protoberbering-type alkaloids.</title>
        <authorList>
            <person name="Wang B."/>
            <person name="Shu S."/>
            <person name="Song C."/>
            <person name="Liu Y."/>
        </authorList>
    </citation>
    <scope>NUCLEOTIDE SEQUENCE [LARGE SCALE GENOMIC DNA]</scope>
    <source>
        <strain evidence="8">HL-2020</strain>
        <tissue evidence="8">Leaf</tissue>
    </source>
</reference>
<proteinExistence type="inferred from homology"/>
<evidence type="ECO:0000256" key="4">
    <source>
        <dbReference type="ARBA" id="ARBA00022741"/>
    </source>
</evidence>
<name>A0A835HW30_9MAGN</name>
<dbReference type="GO" id="GO:0004674">
    <property type="term" value="F:protein serine/threonine kinase activity"/>
    <property type="evidence" value="ECO:0007669"/>
    <property type="project" value="UniProtKB-KW"/>
</dbReference>
<dbReference type="GO" id="GO:0030154">
    <property type="term" value="P:cell differentiation"/>
    <property type="evidence" value="ECO:0007669"/>
    <property type="project" value="TreeGrafter"/>
</dbReference>
<dbReference type="Proteomes" id="UP000631114">
    <property type="component" value="Unassembled WGS sequence"/>
</dbReference>
<comment type="caution">
    <text evidence="8">The sequence shown here is derived from an EMBL/GenBank/DDBJ whole genome shotgun (WGS) entry which is preliminary data.</text>
</comment>
<dbReference type="InterPro" id="IPR008271">
    <property type="entry name" value="Ser/Thr_kinase_AS"/>
</dbReference>